<name>A0ABX7Y209_9ACTN</name>
<dbReference type="NCBIfam" id="NF040712">
    <property type="entry name" value="SepH"/>
    <property type="match status" value="1"/>
</dbReference>
<reference evidence="3 4" key="1">
    <citation type="submission" date="2021-03" db="EMBL/GenBank/DDBJ databases">
        <title>Human Oral Microbial Genomes.</title>
        <authorList>
            <person name="Johnston C.D."/>
            <person name="Chen T."/>
            <person name="Dewhirst F.E."/>
        </authorList>
    </citation>
    <scope>NUCLEOTIDE SEQUENCE [LARGE SCALE GENOMIC DNA]</scope>
    <source>
        <strain evidence="3 4">DSMZ 100122</strain>
    </source>
</reference>
<sequence>MDSALSPREIQSRIRGGATLAEVATEAGVEPTRIEGFALPVLAEREHMTTTALGCAVRRRGDGSGHRRLRELISLRLQARGIDSDAIAWDSWREPDRRWRLVGILESHERRAEFVFDPRGRFTVADNPDARWMIGEELPGSKDPDNENTIDFDDEFALVRATSQPSPPPALPGDDVPTDSFDDGPATSELDDLYDMLSGVSEDSVRIYVGLDDEASEAFEEETTGEQTPAESADSVEAAEEGFEETEIINDFAGLPEADFDGLPEAGFPEPAAETPPVGLVQESLIEAEDTAPQPRSRRRRAHVPSWDEIMFGGPSR</sequence>
<dbReference type="Proteomes" id="UP000678513">
    <property type="component" value="Chromosome"/>
</dbReference>
<gene>
    <name evidence="3" type="ORF">J5A65_07775</name>
</gene>
<dbReference type="InterPro" id="IPR047682">
    <property type="entry name" value="SepH-like"/>
</dbReference>
<dbReference type="InterPro" id="IPR021421">
    <property type="entry name" value="DUF3071"/>
</dbReference>
<feature type="domain" description="DUF3071" evidence="2">
    <location>
        <begin position="2"/>
        <end position="115"/>
    </location>
</feature>
<evidence type="ECO:0000256" key="1">
    <source>
        <dbReference type="SAM" id="MobiDB-lite"/>
    </source>
</evidence>
<protein>
    <submittedName>
        <fullName evidence="3">DUF3071 domain-containing protein</fullName>
    </submittedName>
</protein>
<dbReference type="Pfam" id="PF11268">
    <property type="entry name" value="DUF3071"/>
    <property type="match status" value="1"/>
</dbReference>
<keyword evidence="4" id="KW-1185">Reference proteome</keyword>
<feature type="compositionally biased region" description="Acidic residues" evidence="1">
    <location>
        <begin position="237"/>
        <end position="248"/>
    </location>
</feature>
<dbReference type="EMBL" id="CP072384">
    <property type="protein sequence ID" value="QUC06881.1"/>
    <property type="molecule type" value="Genomic_DNA"/>
</dbReference>
<evidence type="ECO:0000259" key="2">
    <source>
        <dbReference type="Pfam" id="PF11268"/>
    </source>
</evidence>
<feature type="region of interest" description="Disordered" evidence="1">
    <location>
        <begin position="162"/>
        <end position="186"/>
    </location>
</feature>
<evidence type="ECO:0000313" key="3">
    <source>
        <dbReference type="EMBL" id="QUC06881.1"/>
    </source>
</evidence>
<proteinExistence type="predicted"/>
<evidence type="ECO:0000313" key="4">
    <source>
        <dbReference type="Proteomes" id="UP000678513"/>
    </source>
</evidence>
<organism evidence="3 4">
    <name type="scientific">Arachnia rubra</name>
    <dbReference type="NCBI Taxonomy" id="1547448"/>
    <lineage>
        <taxon>Bacteria</taxon>
        <taxon>Bacillati</taxon>
        <taxon>Actinomycetota</taxon>
        <taxon>Actinomycetes</taxon>
        <taxon>Propionibacteriales</taxon>
        <taxon>Propionibacteriaceae</taxon>
        <taxon>Arachnia</taxon>
    </lineage>
</organism>
<feature type="region of interest" description="Disordered" evidence="1">
    <location>
        <begin position="217"/>
        <end position="317"/>
    </location>
</feature>
<accession>A0ABX7Y209</accession>
<dbReference type="RefSeq" id="WP_212320905.1">
    <property type="nucleotide sequence ID" value="NZ_CP072384.1"/>
</dbReference>